<evidence type="ECO:0000313" key="3">
    <source>
        <dbReference type="Proteomes" id="UP000490980"/>
    </source>
</evidence>
<keyword evidence="1" id="KW-0732">Signal</keyword>
<sequence length="238" mass="25890">MNQAFLKGAFALACMLALPVATAAVDVQRPDANRYPAKGGTEYEQSIITIPLYAAGKAEPVEILKLTAFMRLEREAPRTNGLGHRQVEFTIAQWELIGHSNYLDSDVFFKLSDVPVQPKSLVISLTEKADYPAMIVYNAIYDIYIGNKLVAKNRPGVAFAKNVFEIPPRNISVAFSKPFTVPVDSLTSASARKAVGQAGGVEFSDGTCEDMSQIEKSVFDKGIETIQAARTAATPVDR</sequence>
<protein>
    <submittedName>
        <fullName evidence="2">Uncharacterized protein</fullName>
    </submittedName>
</protein>
<proteinExistence type="predicted"/>
<organism evidence="2 3">
    <name type="scientific">Luteibacter anthropi</name>
    <dbReference type="NCBI Taxonomy" id="564369"/>
    <lineage>
        <taxon>Bacteria</taxon>
        <taxon>Pseudomonadati</taxon>
        <taxon>Pseudomonadota</taxon>
        <taxon>Gammaproteobacteria</taxon>
        <taxon>Lysobacterales</taxon>
        <taxon>Rhodanobacteraceae</taxon>
        <taxon>Luteibacter</taxon>
    </lineage>
</organism>
<dbReference type="Proteomes" id="UP000490980">
    <property type="component" value="Unassembled WGS sequence"/>
</dbReference>
<dbReference type="EMBL" id="JAARLZ010000006">
    <property type="protein sequence ID" value="NII07372.1"/>
    <property type="molecule type" value="Genomic_DNA"/>
</dbReference>
<accession>A0A7X5ZIZ0</accession>
<feature type="signal peptide" evidence="1">
    <location>
        <begin position="1"/>
        <end position="23"/>
    </location>
</feature>
<name>A0A7X5ZIZ0_9GAMM</name>
<evidence type="ECO:0000256" key="1">
    <source>
        <dbReference type="SAM" id="SignalP"/>
    </source>
</evidence>
<gene>
    <name evidence="2" type="ORF">HBF25_13360</name>
</gene>
<evidence type="ECO:0000313" key="2">
    <source>
        <dbReference type="EMBL" id="NII07372.1"/>
    </source>
</evidence>
<feature type="chain" id="PRO_5030809947" evidence="1">
    <location>
        <begin position="24"/>
        <end position="238"/>
    </location>
</feature>
<keyword evidence="3" id="KW-1185">Reference proteome</keyword>
<dbReference type="AlphaFoldDB" id="A0A7X5ZIZ0"/>
<comment type="caution">
    <text evidence="2">The sequence shown here is derived from an EMBL/GenBank/DDBJ whole genome shotgun (WGS) entry which is preliminary data.</text>
</comment>
<reference evidence="2 3" key="1">
    <citation type="submission" date="2020-03" db="EMBL/GenBank/DDBJ databases">
        <authorList>
            <person name="Lai Q."/>
        </authorList>
    </citation>
    <scope>NUCLEOTIDE SEQUENCE [LARGE SCALE GENOMIC DNA]</scope>
    <source>
        <strain evidence="2 3">CCUG 25036</strain>
    </source>
</reference>
<dbReference type="RefSeq" id="WP_166949176.1">
    <property type="nucleotide sequence ID" value="NZ_CP077072.1"/>
</dbReference>